<gene>
    <name evidence="2" type="ORF">VCB98_04140</name>
</gene>
<dbReference type="Pfam" id="PF14110">
    <property type="entry name" value="DUF4282"/>
    <property type="match status" value="1"/>
</dbReference>
<dbReference type="EMBL" id="JAYGII010000005">
    <property type="protein sequence ID" value="MEA5445007.1"/>
    <property type="molecule type" value="Genomic_DNA"/>
</dbReference>
<keyword evidence="1" id="KW-1133">Transmembrane helix</keyword>
<keyword evidence="3" id="KW-1185">Reference proteome</keyword>
<keyword evidence="1" id="KW-0472">Membrane</keyword>
<proteinExistence type="predicted"/>
<reference evidence="2 3" key="1">
    <citation type="submission" date="2023-12" db="EMBL/GenBank/DDBJ databases">
        <title>Whole-genome sequencing of halo(alkali)philic microorganisms from hypersaline lakes.</title>
        <authorList>
            <person name="Sorokin D.Y."/>
            <person name="Merkel A.Y."/>
            <person name="Messina E."/>
            <person name="Yakimov M."/>
        </authorList>
    </citation>
    <scope>NUCLEOTIDE SEQUENCE [LARGE SCALE GENOMIC DNA]</scope>
    <source>
        <strain evidence="2 3">AB-CW1</strain>
    </source>
</reference>
<accession>A0AAP6JEB3</accession>
<keyword evidence="1" id="KW-0812">Transmembrane</keyword>
<sequence>MQEYLTFRKMITPAFIQIIFWIGVIGIVLGGLFATSQSVLGGLVAIVVGLLVWRIYCELMLILFKIHERLTEISDKTGV</sequence>
<dbReference type="InterPro" id="IPR025557">
    <property type="entry name" value="DUF4282"/>
</dbReference>
<feature type="transmembrane region" description="Helical" evidence="1">
    <location>
        <begin position="12"/>
        <end position="34"/>
    </location>
</feature>
<evidence type="ECO:0000313" key="2">
    <source>
        <dbReference type="EMBL" id="MEA5445007.1"/>
    </source>
</evidence>
<dbReference type="RefSeq" id="WP_346050633.1">
    <property type="nucleotide sequence ID" value="NZ_JAYGII010000005.1"/>
</dbReference>
<feature type="transmembrane region" description="Helical" evidence="1">
    <location>
        <begin position="40"/>
        <end position="64"/>
    </location>
</feature>
<evidence type="ECO:0000256" key="1">
    <source>
        <dbReference type="SAM" id="Phobius"/>
    </source>
</evidence>
<organism evidence="2 3">
    <name type="scientific">Natronospira elongata</name>
    <dbReference type="NCBI Taxonomy" id="3110268"/>
    <lineage>
        <taxon>Bacteria</taxon>
        <taxon>Pseudomonadati</taxon>
        <taxon>Pseudomonadota</taxon>
        <taxon>Gammaproteobacteria</taxon>
        <taxon>Natronospirales</taxon>
        <taxon>Natronospiraceae</taxon>
        <taxon>Natronospira</taxon>
    </lineage>
</organism>
<dbReference type="Proteomes" id="UP001302316">
    <property type="component" value="Unassembled WGS sequence"/>
</dbReference>
<name>A0AAP6JEB3_9GAMM</name>
<comment type="caution">
    <text evidence="2">The sequence shown here is derived from an EMBL/GenBank/DDBJ whole genome shotgun (WGS) entry which is preliminary data.</text>
</comment>
<evidence type="ECO:0000313" key="3">
    <source>
        <dbReference type="Proteomes" id="UP001302316"/>
    </source>
</evidence>
<protein>
    <submittedName>
        <fullName evidence="2">DUF4282 domain-containing protein</fullName>
    </submittedName>
</protein>
<dbReference type="AlphaFoldDB" id="A0AAP6JEB3"/>